<proteinExistence type="predicted"/>
<evidence type="ECO:0000256" key="1">
    <source>
        <dbReference type="ARBA" id="ARBA00023054"/>
    </source>
</evidence>
<sequence length="523" mass="56007">MKDLKDNSIVDLKNDPETMLEKMINRNVKFQVVEYISAAAAVGGTIATGLGQSAVFAAAPLTFSVCLNLLNRRNLNQLTRQRMFADTTEIQNLLTSDIQELRAGFQELPEVREAIDLTEMQAALAAVSENVSALEEKALAPVSETGEPQTALAADMDQLRAHQIELAEAIESVKQQLADAPEATVVGPDMSGELATLRDAIANLEQRDNGAESVPNLEPLRAELQAMLTPVQTQVSALNDRLHNQPVEGDAEGSSFNAGSSGQVLELQGHLEGLNTKVDNAFVNLSDELAAVRGTVEGTQGQLEGVQQRITDEVAGVRGAVDNTQNQVNDIQGRIEGVGGTVDNTQNQINDIQGRLEGVSGAVDNTQNQINEIQGRLEGVGGAVENTQNQINDIQGRLEGVQQGTGELPTEQIEAQMQTALNPIKEHLNNLDGKIEAIPSLDPAAIQGQGEQLQALQGQLHSMGTRIDNVSSQVSTEMANLPNLVDQKIKESSDSRPPSPPPVEEKKASKLFELDALLADLES</sequence>
<protein>
    <submittedName>
        <fullName evidence="4">Chromosome partition protein Smc</fullName>
    </submittedName>
</protein>
<dbReference type="RefSeq" id="WP_110987495.1">
    <property type="nucleotide sequence ID" value="NZ_CAWNWM010000012.1"/>
</dbReference>
<keyword evidence="1 2" id="KW-0175">Coiled coil</keyword>
<dbReference type="OrthoDB" id="569422at2"/>
<organism evidence="4 5">
    <name type="scientific">Acaryochloris thomasi RCC1774</name>
    <dbReference type="NCBI Taxonomy" id="1764569"/>
    <lineage>
        <taxon>Bacteria</taxon>
        <taxon>Bacillati</taxon>
        <taxon>Cyanobacteriota</taxon>
        <taxon>Cyanophyceae</taxon>
        <taxon>Acaryochloridales</taxon>
        <taxon>Acaryochloridaceae</taxon>
        <taxon>Acaryochloris</taxon>
        <taxon>Acaryochloris thomasi</taxon>
    </lineage>
</organism>
<evidence type="ECO:0000313" key="4">
    <source>
        <dbReference type="EMBL" id="PZD72026.1"/>
    </source>
</evidence>
<dbReference type="GO" id="GO:0030915">
    <property type="term" value="C:Smc5-Smc6 complex"/>
    <property type="evidence" value="ECO:0007669"/>
    <property type="project" value="TreeGrafter"/>
</dbReference>
<feature type="coiled-coil region" evidence="2">
    <location>
        <begin position="117"/>
        <end position="176"/>
    </location>
</feature>
<dbReference type="EMBL" id="PQWO01000012">
    <property type="protein sequence ID" value="PZD72026.1"/>
    <property type="molecule type" value="Genomic_DNA"/>
</dbReference>
<comment type="caution">
    <text evidence="4">The sequence shown here is derived from an EMBL/GenBank/DDBJ whole genome shotgun (WGS) entry which is preliminary data.</text>
</comment>
<dbReference type="GO" id="GO:0000724">
    <property type="term" value="P:double-strand break repair via homologous recombination"/>
    <property type="evidence" value="ECO:0007669"/>
    <property type="project" value="TreeGrafter"/>
</dbReference>
<evidence type="ECO:0000313" key="5">
    <source>
        <dbReference type="Proteomes" id="UP000248857"/>
    </source>
</evidence>
<dbReference type="PANTHER" id="PTHR45916">
    <property type="entry name" value="STRUCTURAL MAINTENANCE OF CHROMOSOMES PROTEIN 5"/>
    <property type="match status" value="1"/>
</dbReference>
<name>A0A2W1JE94_9CYAN</name>
<keyword evidence="5" id="KW-1185">Reference proteome</keyword>
<evidence type="ECO:0000256" key="3">
    <source>
        <dbReference type="SAM" id="MobiDB-lite"/>
    </source>
</evidence>
<dbReference type="GO" id="GO:0003697">
    <property type="term" value="F:single-stranded DNA binding"/>
    <property type="evidence" value="ECO:0007669"/>
    <property type="project" value="TreeGrafter"/>
</dbReference>
<reference evidence="4 5" key="1">
    <citation type="journal article" date="2018" name="Sci. Rep.">
        <title>A novel species of the marine cyanobacterium Acaryochloris with a unique pigment content and lifestyle.</title>
        <authorList>
            <person name="Partensky F."/>
            <person name="Six C."/>
            <person name="Ratin M."/>
            <person name="Garczarek L."/>
            <person name="Vaulot D."/>
            <person name="Probert I."/>
            <person name="Calteau A."/>
            <person name="Gourvil P."/>
            <person name="Marie D."/>
            <person name="Grebert T."/>
            <person name="Bouchier C."/>
            <person name="Le Panse S."/>
            <person name="Gachenot M."/>
            <person name="Rodriguez F."/>
            <person name="Garrido J.L."/>
        </authorList>
    </citation>
    <scope>NUCLEOTIDE SEQUENCE [LARGE SCALE GENOMIC DNA]</scope>
    <source>
        <strain evidence="4 5">RCC1774</strain>
    </source>
</reference>
<accession>A0A2W1JE94</accession>
<dbReference type="Gene3D" id="1.10.287.1490">
    <property type="match status" value="1"/>
</dbReference>
<gene>
    <name evidence="4" type="primary">smc_7</name>
    <name evidence="4" type="ORF">C1752_04096</name>
</gene>
<dbReference type="Proteomes" id="UP000248857">
    <property type="component" value="Unassembled WGS sequence"/>
</dbReference>
<dbReference type="PANTHER" id="PTHR45916:SF1">
    <property type="entry name" value="STRUCTURAL MAINTENANCE OF CHROMOSOMES PROTEIN 5"/>
    <property type="match status" value="1"/>
</dbReference>
<feature type="region of interest" description="Disordered" evidence="3">
    <location>
        <begin position="484"/>
        <end position="510"/>
    </location>
</feature>
<evidence type="ECO:0000256" key="2">
    <source>
        <dbReference type="SAM" id="Coils"/>
    </source>
</evidence>
<dbReference type="AlphaFoldDB" id="A0A2W1JE94"/>
<dbReference type="SUPFAM" id="SSF57997">
    <property type="entry name" value="Tropomyosin"/>
    <property type="match status" value="1"/>
</dbReference>